<dbReference type="AlphaFoldDB" id="A0A0F9SZ47"/>
<gene>
    <name evidence="1" type="ORF">LCGC14_0393210</name>
</gene>
<evidence type="ECO:0000313" key="1">
    <source>
        <dbReference type="EMBL" id="KKN74235.1"/>
    </source>
</evidence>
<comment type="caution">
    <text evidence="1">The sequence shown here is derived from an EMBL/GenBank/DDBJ whole genome shotgun (WGS) entry which is preliminary data.</text>
</comment>
<name>A0A0F9SZ47_9ZZZZ</name>
<organism evidence="1">
    <name type="scientific">marine sediment metagenome</name>
    <dbReference type="NCBI Taxonomy" id="412755"/>
    <lineage>
        <taxon>unclassified sequences</taxon>
        <taxon>metagenomes</taxon>
        <taxon>ecological metagenomes</taxon>
    </lineage>
</organism>
<accession>A0A0F9SZ47</accession>
<dbReference type="EMBL" id="LAZR01000330">
    <property type="protein sequence ID" value="KKN74235.1"/>
    <property type="molecule type" value="Genomic_DNA"/>
</dbReference>
<protein>
    <submittedName>
        <fullName evidence="1">Uncharacterized protein</fullName>
    </submittedName>
</protein>
<reference evidence="1" key="1">
    <citation type="journal article" date="2015" name="Nature">
        <title>Complex archaea that bridge the gap between prokaryotes and eukaryotes.</title>
        <authorList>
            <person name="Spang A."/>
            <person name="Saw J.H."/>
            <person name="Jorgensen S.L."/>
            <person name="Zaremba-Niedzwiedzka K."/>
            <person name="Martijn J."/>
            <person name="Lind A.E."/>
            <person name="van Eijk R."/>
            <person name="Schleper C."/>
            <person name="Guy L."/>
            <person name="Ettema T.J."/>
        </authorList>
    </citation>
    <scope>NUCLEOTIDE SEQUENCE</scope>
</reference>
<sequence>MTDIPLTPEQVNEQLRTRGFEAGGFRSPLRHFRAKLDSITGSMVQRGNMPQAKLEVLYNHSQLEVYESIEPYPSPVAQINIMHSTRTKSNMGVLGASMDKLINAGLNENLPQDQAKNQDFLVGKVQEWKMTPGHMMWDNDKQAETPRDAWEVVYVEGVGGTPHSGVSAPTPAPTEQPAPVTGVSAVQQAINLLDGKTQQEWNNLVFQDPLVKADTELTSNIINGTFLAPLEAAGTVTKDANGIYHKVG</sequence>
<proteinExistence type="predicted"/>